<sequence length="148" mass="17133">MHELCALGMRSDFVTSEAWNRYRKNWTSADFNAKFKKASQNRKSEKDSPGTSYLKHTGGSRSFWTYGEILTSVMVIDEEQLYYDAGDRPKGRVYEFGSHVEGRKDMQILVPSRPVYKWCGVQSLMRLLRGSCSSMLSYRASWECIWTS</sequence>
<evidence type="ECO:0000313" key="1">
    <source>
        <dbReference type="EMBL" id="KAK9166699.1"/>
    </source>
</evidence>
<keyword evidence="2" id="KW-1185">Reference proteome</keyword>
<comment type="caution">
    <text evidence="1">The sequence shown here is derived from an EMBL/GenBank/DDBJ whole genome shotgun (WGS) entry which is preliminary data.</text>
</comment>
<accession>A0AAP0LCQ9</accession>
<reference evidence="1 2" key="1">
    <citation type="submission" date="2024-01" db="EMBL/GenBank/DDBJ databases">
        <title>Genome assemblies of Stephania.</title>
        <authorList>
            <person name="Yang L."/>
        </authorList>
    </citation>
    <scope>NUCLEOTIDE SEQUENCE [LARGE SCALE GENOMIC DNA]</scope>
    <source>
        <strain evidence="1">JXDWG</strain>
        <tissue evidence="1">Leaf</tissue>
    </source>
</reference>
<dbReference type="Proteomes" id="UP001419268">
    <property type="component" value="Unassembled WGS sequence"/>
</dbReference>
<organism evidence="1 2">
    <name type="scientific">Stephania cephalantha</name>
    <dbReference type="NCBI Taxonomy" id="152367"/>
    <lineage>
        <taxon>Eukaryota</taxon>
        <taxon>Viridiplantae</taxon>
        <taxon>Streptophyta</taxon>
        <taxon>Embryophyta</taxon>
        <taxon>Tracheophyta</taxon>
        <taxon>Spermatophyta</taxon>
        <taxon>Magnoliopsida</taxon>
        <taxon>Ranunculales</taxon>
        <taxon>Menispermaceae</taxon>
        <taxon>Menispermoideae</taxon>
        <taxon>Cissampelideae</taxon>
        <taxon>Stephania</taxon>
    </lineage>
</organism>
<protein>
    <recommendedName>
        <fullName evidence="3">Transposase</fullName>
    </recommendedName>
</protein>
<name>A0AAP0LCQ9_9MAGN</name>
<dbReference type="AlphaFoldDB" id="A0AAP0LCQ9"/>
<dbReference type="EMBL" id="JBBNAG010000001">
    <property type="protein sequence ID" value="KAK9166699.1"/>
    <property type="molecule type" value="Genomic_DNA"/>
</dbReference>
<gene>
    <name evidence="1" type="ORF">Scep_001890</name>
</gene>
<evidence type="ECO:0000313" key="2">
    <source>
        <dbReference type="Proteomes" id="UP001419268"/>
    </source>
</evidence>
<evidence type="ECO:0008006" key="3">
    <source>
        <dbReference type="Google" id="ProtNLM"/>
    </source>
</evidence>
<proteinExistence type="predicted"/>